<evidence type="ECO:0000313" key="1">
    <source>
        <dbReference type="EMBL" id="VDN13928.1"/>
    </source>
</evidence>
<accession>A0A3P7LV30</accession>
<dbReference type="EMBL" id="UYRU01057775">
    <property type="protein sequence ID" value="VDN13928.1"/>
    <property type="molecule type" value="Genomic_DNA"/>
</dbReference>
<keyword evidence="2" id="KW-1185">Reference proteome</keyword>
<sequence length="117" mass="13089">MIFDELCAPRSLGSIDPETGLCSNFGYLLTKTCLMPRDPSIMGSIVSAFKRAQDCPPRDRLLRLRSLFAASTSTLSYGEWKGAYSDTSKVRFFTFEPLLSPCRHPGFACFGHYCRTC</sequence>
<dbReference type="OrthoDB" id="424753at2759"/>
<name>A0A3P7LV30_DIBLA</name>
<organism evidence="1 2">
    <name type="scientific">Dibothriocephalus latus</name>
    <name type="common">Fish tapeworm</name>
    <name type="synonym">Diphyllobothrium latum</name>
    <dbReference type="NCBI Taxonomy" id="60516"/>
    <lineage>
        <taxon>Eukaryota</taxon>
        <taxon>Metazoa</taxon>
        <taxon>Spiralia</taxon>
        <taxon>Lophotrochozoa</taxon>
        <taxon>Platyhelminthes</taxon>
        <taxon>Cestoda</taxon>
        <taxon>Eucestoda</taxon>
        <taxon>Diphyllobothriidea</taxon>
        <taxon>Diphyllobothriidae</taxon>
        <taxon>Dibothriocephalus</taxon>
    </lineage>
</organism>
<dbReference type="AlphaFoldDB" id="A0A3P7LV30"/>
<reference evidence="1 2" key="1">
    <citation type="submission" date="2018-11" db="EMBL/GenBank/DDBJ databases">
        <authorList>
            <consortium name="Pathogen Informatics"/>
        </authorList>
    </citation>
    <scope>NUCLEOTIDE SEQUENCE [LARGE SCALE GENOMIC DNA]</scope>
</reference>
<evidence type="ECO:0000313" key="2">
    <source>
        <dbReference type="Proteomes" id="UP000281553"/>
    </source>
</evidence>
<protein>
    <submittedName>
        <fullName evidence="1">Uncharacterized protein</fullName>
    </submittedName>
</protein>
<gene>
    <name evidence="1" type="ORF">DILT_LOCUS9759</name>
</gene>
<dbReference type="Proteomes" id="UP000281553">
    <property type="component" value="Unassembled WGS sequence"/>
</dbReference>
<proteinExistence type="predicted"/>